<keyword evidence="1" id="KW-0121">Carboxypeptidase</keyword>
<comment type="caution">
    <text evidence="1">The sequence shown here is derived from an EMBL/GenBank/DDBJ whole genome shotgun (WGS) entry which is preliminary data.</text>
</comment>
<dbReference type="GO" id="GO:0004180">
    <property type="term" value="F:carboxypeptidase activity"/>
    <property type="evidence" value="ECO:0007669"/>
    <property type="project" value="UniProtKB-KW"/>
</dbReference>
<dbReference type="Pfam" id="PF13715">
    <property type="entry name" value="CarbopepD_reg_2"/>
    <property type="match status" value="1"/>
</dbReference>
<keyword evidence="2" id="KW-1185">Reference proteome</keyword>
<gene>
    <name evidence="1" type="ORF">OD355_03270</name>
</gene>
<dbReference type="InterPro" id="IPR008969">
    <property type="entry name" value="CarboxyPept-like_regulatory"/>
</dbReference>
<keyword evidence="1" id="KW-0378">Hydrolase</keyword>
<sequence length="382" mass="44501">MVYTFSNAQINISGTVHNEMNEPVINADVFIANTTIFTKTSNDGSFRLQNMAKGTELILVVSSLDYETFYKNLALNNSLENFQIKLRDKKDLRDVVVYAFGQESWKKWKEIFTRTFIGTGKFADQCKIINPKDLLLQYNDRTKILRVRSKKPLQISNKALGYDIVFDIVNYNYNTETQELSYIGFPYFQDSKGSKKAIKRHKQNRAIAYNGSIMQFIRLLYNHRLQEEGYILLNEQPRKEKIFNPLKARYINHLANSKNKIPKDSLAFYESIKNQPDSTYKLVRDSVSVSEILKTENHNNYLQLKSRILVQYQRVTYSDLEMKTKPQLWQYGSSISGLELRDHTRITIYPNGSYSDPDKLMMSGIWAKTETVSTLLPLDYKE</sequence>
<dbReference type="EMBL" id="JAOTPL010000003">
    <property type="protein sequence ID" value="MCU7693531.1"/>
    <property type="molecule type" value="Genomic_DNA"/>
</dbReference>
<dbReference type="RefSeq" id="WP_263037019.1">
    <property type="nucleotide sequence ID" value="NZ_JAOTPL010000003.1"/>
</dbReference>
<dbReference type="Proteomes" id="UP001209317">
    <property type="component" value="Unassembled WGS sequence"/>
</dbReference>
<evidence type="ECO:0000313" key="2">
    <source>
        <dbReference type="Proteomes" id="UP001209317"/>
    </source>
</evidence>
<accession>A0AAE3IM24</accession>
<dbReference type="AlphaFoldDB" id="A0AAE3IM24"/>
<dbReference type="SUPFAM" id="SSF49464">
    <property type="entry name" value="Carboxypeptidase regulatory domain-like"/>
    <property type="match status" value="1"/>
</dbReference>
<organism evidence="1 2">
    <name type="scientific">Haoranjiania flava</name>
    <dbReference type="NCBI Taxonomy" id="1856322"/>
    <lineage>
        <taxon>Bacteria</taxon>
        <taxon>Pseudomonadati</taxon>
        <taxon>Bacteroidota</taxon>
        <taxon>Chitinophagia</taxon>
        <taxon>Chitinophagales</taxon>
        <taxon>Chitinophagaceae</taxon>
        <taxon>Haoranjiania</taxon>
    </lineage>
</organism>
<name>A0AAE3IM24_9BACT</name>
<reference evidence="1" key="1">
    <citation type="submission" date="2022-10" db="EMBL/GenBank/DDBJ databases">
        <authorList>
            <person name="Kim H.S."/>
            <person name="Kim J.-S."/>
            <person name="Suh M.K."/>
            <person name="Eom M.K."/>
            <person name="Lee J.-S."/>
        </authorList>
    </citation>
    <scope>NUCLEOTIDE SEQUENCE</scope>
    <source>
        <strain evidence="1">LIP-5</strain>
    </source>
</reference>
<protein>
    <submittedName>
        <fullName evidence="1">Carboxypeptidase-like regulatory domain-containing protein</fullName>
    </submittedName>
</protein>
<keyword evidence="1" id="KW-0645">Protease</keyword>
<dbReference type="Gene3D" id="2.60.40.1120">
    <property type="entry name" value="Carboxypeptidase-like, regulatory domain"/>
    <property type="match status" value="1"/>
</dbReference>
<proteinExistence type="predicted"/>
<evidence type="ECO:0000313" key="1">
    <source>
        <dbReference type="EMBL" id="MCU7693531.1"/>
    </source>
</evidence>